<evidence type="ECO:0000256" key="1">
    <source>
        <dbReference type="SAM" id="Coils"/>
    </source>
</evidence>
<feature type="region of interest" description="Disordered" evidence="2">
    <location>
        <begin position="1553"/>
        <end position="1582"/>
    </location>
</feature>
<comment type="caution">
    <text evidence="3">The sequence shown here is derived from an EMBL/GenBank/DDBJ whole genome shotgun (WGS) entry which is preliminary data.</text>
</comment>
<feature type="compositionally biased region" description="Acidic residues" evidence="2">
    <location>
        <begin position="290"/>
        <end position="309"/>
    </location>
</feature>
<feature type="compositionally biased region" description="Basic and acidic residues" evidence="2">
    <location>
        <begin position="225"/>
        <end position="237"/>
    </location>
</feature>
<keyword evidence="1" id="KW-0175">Coiled coil</keyword>
<feature type="region of interest" description="Disordered" evidence="2">
    <location>
        <begin position="638"/>
        <end position="658"/>
    </location>
</feature>
<feature type="region of interest" description="Disordered" evidence="2">
    <location>
        <begin position="1767"/>
        <end position="1806"/>
    </location>
</feature>
<name>A0AAE0BLP4_9CHLO</name>
<dbReference type="PANTHER" id="PTHR45615:SF66">
    <property type="entry name" value="CARD DOMAIN-CONTAINING PROTEIN"/>
    <property type="match status" value="1"/>
</dbReference>
<feature type="coiled-coil region" evidence="1">
    <location>
        <begin position="1227"/>
        <end position="1268"/>
    </location>
</feature>
<sequence>CTCLACGAGGVWVQWLAVPGSGQERGSSSVEAAGLKALLRQEMDAKNALQRELEDLQATLEEERSEHEAGMADLASTLDTERQAKAVYGTKLKQLNDQLEEEIKARDGFARQLDTVKEQLQAEQEAAEEAKEDLEQDLEIAREELEEIRKELEEAQESAERAAAGPAEQEGAGESGKALDALREQLASAQEAARVGQEELKRVQGRLDTLVIDLEATQDELEEAQAERDELREQTGEEERELSEETQEELRALREKAATQASTIEQLKSRLEALPAPARATQNSKTAASDLEEASSERDSEDAKEEDEDLGTRSKNESRKMAAEVSVLNTRLQQQRIAFQAEMRTFKQAAEEKEASQAEELERLRGELDRAQSLPETSKSPSPPRAAPPPPKSPPGPPELSPQSVKPLPEEVPDAEAQASATEEPHTEVAQERHRRVEAEAKLDECLQQLAELHASRLDARVDSPSVDGDEVGRLRVLVHREAAKREAHEHEISDLMDRVQALQAANAKLAAEVEVHERKQLQHAAELGQAASSAFTGGIIRTPPGRSPAGRAEEDGDAARASLELEREQERRRGYEQEVQSLNHIVETMRGEQRQIEAAAQARTRELELELEREREAMDVTGRDLVRVTSQLQRAEADAEEQAREMERERGAHAAASRQRLAEVNRLQHKLDIALKEKQEAQAECAQLTSRLQPELRAKSGLEVRLEQAEADVLQLRASKRDMQQDLNDMRLQVEQELAVNQFCESELADLAGRLQQSEERAAGVTRAEARVQDLEGQLARAKRAQVEVQEEAAQLQSRVQAEEAVAAYTGEELAQAAKARLEAERVAREHTHTLQCELEQVRRAEHAALAARDAAAGEREQLQSQMGIAVDTLNTIEEQQSAMEERLSGYVTTEQALQQQNAALREEIEAAQMRSQELQSRQQEEKAWAALELEARATRAEAAEQERASLNAVLLSERAAKRELEARCGEHENDLKALQESALELDAGYQLELQTLSQETEELQALARVLSKERDKLSVEKEALEAQRAAATKELAAARQQHSREVAALEEELVTEQQRWGAEAARIEAMVSQMDASHTAELQGLREERGVLGLTGAAQGTVAGALAQQQQMQALARDLAKDGQEAQRMMQEAVEELGAGMAELGAQYMRESLACTAEHAQEITVLGERCRELRISAADMRQQLQETAPAKDEVAAAEAGPEEVVRLRQELRALRVDWRAGQRELKGSERQVAQLKASSAESERQLGALLGEHQQALEQMAALQEQGARDQEGSLAARFPAASFLSPTKGHAVGSPERMAVGHSPLAGTPQDMGTARAPLDIASGMSAALEIEDLTARCQELQARVVVLEREAAGGGSVGPRPLAVEVLSRASGTPSPRTPPGHWASSPRSPESWIWTGGKGGEAVSSRSDGSVIEEPGGVDHAVESRSPARVESATAVGAQGEAAFERSPGAPPGGIGIGAEVVQRLQEALEQAHSEADALRARCAELEAACAGAEVSPSPRGNAARREADERQEQAVIAVASSIQAATPRSLRAAGLPVARASPPEAEAGLFAEGGGKEEWHEGNKEEMEGGGRMSPETERTLGALAAMQRKLERVQVQLDGGGDKLTAAAGLRATCAEMQADAEAVRRKVAEHSHHKLQLQAQVAALRARIPEDTDFGNGSEGDASPGVERPSFPRGAQEAGAQAELSSRLLRATLSLNEARAAQHDAEERAAHWEAASASLEQRVARAERLVAEQLLPAPAAAAFRRDQRFQGLLAAVGGAMPRSAPSSPATQWRDEGSGRRMTDDGGGGASGGRSPERRKVLELLGVETVLRRELAELGEQLEREQRISASTEAALSSRLTVVSHELSDSERRLLHEEEAVRELQETLTGPQGGGTVKTAGPQDKAHLLEERQAHLAAVVQEQAEVDEALEHAALEQQCRERQLSRMEAGFRMLSSSKVTLTKTQVGGDTKPPSVRQAREELEATCAKMELLQAARSQAGRERAAVLEELGMMVDRQMTELEAAAMHEALERAEVEAWRMEERAVILANCEMERGAQLEAVTQELALAKLQVHDMEERTARSVSMQSPAREQLSNAQKEALAGQLAAAQAQAQAMRDQMNVLTASKAELTVHLDAARRELEEVKSQAQTMREQAAALTAAKTEQGVQLDAAMLELSEVKAELRAVREQTAVLTSARAEHTTQLERITLQLTEAQAQTQARPPCAHRMQCAHAPPNRTAD</sequence>
<feature type="region of interest" description="Disordered" evidence="2">
    <location>
        <begin position="218"/>
        <end position="324"/>
    </location>
</feature>
<feature type="region of interest" description="Disordered" evidence="2">
    <location>
        <begin position="1658"/>
        <end position="1689"/>
    </location>
</feature>
<feature type="coiled-coil region" evidence="1">
    <location>
        <begin position="963"/>
        <end position="1061"/>
    </location>
</feature>
<feature type="compositionally biased region" description="Basic and acidic residues" evidence="2">
    <location>
        <begin position="1780"/>
        <end position="1791"/>
    </location>
</feature>
<dbReference type="PANTHER" id="PTHR45615">
    <property type="entry name" value="MYOSIN HEAVY CHAIN, NON-MUSCLE"/>
    <property type="match status" value="1"/>
</dbReference>
<feature type="compositionally biased region" description="Basic and acidic residues" evidence="2">
    <location>
        <begin position="423"/>
        <end position="437"/>
    </location>
</feature>
<feature type="coiled-coil region" evidence="1">
    <location>
        <begin position="1962"/>
        <end position="2203"/>
    </location>
</feature>
<feature type="region of interest" description="Disordered" evidence="2">
    <location>
        <begin position="2206"/>
        <end position="2226"/>
    </location>
</feature>
<keyword evidence="4" id="KW-1185">Reference proteome</keyword>
<reference evidence="3 4" key="1">
    <citation type="journal article" date="2015" name="Genome Biol. Evol.">
        <title>Comparative Genomics of a Bacterivorous Green Alga Reveals Evolutionary Causalities and Consequences of Phago-Mixotrophic Mode of Nutrition.</title>
        <authorList>
            <person name="Burns J.A."/>
            <person name="Paasch A."/>
            <person name="Narechania A."/>
            <person name="Kim E."/>
        </authorList>
    </citation>
    <scope>NUCLEOTIDE SEQUENCE [LARGE SCALE GENOMIC DNA]</scope>
    <source>
        <strain evidence="3 4">PLY_AMNH</strain>
    </source>
</reference>
<feature type="non-terminal residue" evidence="3">
    <location>
        <position position="1"/>
    </location>
</feature>
<protein>
    <submittedName>
        <fullName evidence="3">Uncharacterized protein</fullName>
    </submittedName>
</protein>
<dbReference type="Proteomes" id="UP001190700">
    <property type="component" value="Unassembled WGS sequence"/>
</dbReference>
<dbReference type="EMBL" id="LGRX02034109">
    <property type="protein sequence ID" value="KAK3238787.1"/>
    <property type="molecule type" value="Genomic_DNA"/>
</dbReference>
<evidence type="ECO:0000313" key="4">
    <source>
        <dbReference type="Proteomes" id="UP001190700"/>
    </source>
</evidence>
<feature type="compositionally biased region" description="Basic and acidic residues" evidence="2">
    <location>
        <begin position="248"/>
        <end position="257"/>
    </location>
</feature>
<feature type="compositionally biased region" description="Acidic residues" evidence="2">
    <location>
        <begin position="238"/>
        <end position="247"/>
    </location>
</feature>
<feature type="compositionally biased region" description="Basic and acidic residues" evidence="2">
    <location>
        <begin position="349"/>
        <end position="370"/>
    </location>
</feature>
<feature type="compositionally biased region" description="Basic and acidic residues" evidence="2">
    <location>
        <begin position="638"/>
        <end position="653"/>
    </location>
</feature>
<feature type="coiled-coil region" evidence="1">
    <location>
        <begin position="896"/>
        <end position="923"/>
    </location>
</feature>
<feature type="compositionally biased region" description="Pro residues" evidence="2">
    <location>
        <begin position="381"/>
        <end position="400"/>
    </location>
</feature>
<evidence type="ECO:0000313" key="3">
    <source>
        <dbReference type="EMBL" id="KAK3238787.1"/>
    </source>
</evidence>
<feature type="compositionally biased region" description="Low complexity" evidence="2">
    <location>
        <begin position="161"/>
        <end position="176"/>
    </location>
</feature>
<feature type="compositionally biased region" description="Basic and acidic residues" evidence="2">
    <location>
        <begin position="1560"/>
        <end position="1582"/>
    </location>
</feature>
<feature type="region of interest" description="Disordered" evidence="2">
    <location>
        <begin position="1495"/>
        <end position="1514"/>
    </location>
</feature>
<feature type="region of interest" description="Disordered" evidence="2">
    <location>
        <begin position="149"/>
        <end position="200"/>
    </location>
</feature>
<feature type="region of interest" description="Disordered" evidence="2">
    <location>
        <begin position="1373"/>
        <end position="1439"/>
    </location>
</feature>
<evidence type="ECO:0000256" key="2">
    <source>
        <dbReference type="SAM" id="MobiDB-lite"/>
    </source>
</evidence>
<feature type="compositionally biased region" description="Basic and acidic residues" evidence="2">
    <location>
        <begin position="310"/>
        <end position="322"/>
    </location>
</feature>
<feature type="coiled-coil region" evidence="1">
    <location>
        <begin position="486"/>
        <end position="520"/>
    </location>
</feature>
<gene>
    <name evidence="3" type="ORF">CYMTET_51233</name>
</gene>
<accession>A0AAE0BLP4</accession>
<proteinExistence type="predicted"/>
<organism evidence="3 4">
    <name type="scientific">Cymbomonas tetramitiformis</name>
    <dbReference type="NCBI Taxonomy" id="36881"/>
    <lineage>
        <taxon>Eukaryota</taxon>
        <taxon>Viridiplantae</taxon>
        <taxon>Chlorophyta</taxon>
        <taxon>Pyramimonadophyceae</taxon>
        <taxon>Pyramimonadales</taxon>
        <taxon>Pyramimonadaceae</taxon>
        <taxon>Cymbomonas</taxon>
    </lineage>
</organism>
<feature type="region of interest" description="Disordered" evidence="2">
    <location>
        <begin position="347"/>
        <end position="437"/>
    </location>
</feature>
<feature type="coiled-coil region" evidence="1">
    <location>
        <begin position="1703"/>
        <end position="1737"/>
    </location>
</feature>
<feature type="coiled-coil region" evidence="1">
    <location>
        <begin position="1815"/>
        <end position="1874"/>
    </location>
</feature>